<dbReference type="InterPro" id="IPR009079">
    <property type="entry name" value="4_helix_cytokine-like_core"/>
</dbReference>
<dbReference type="Ensembl" id="ENSPEMT00000039046.1">
    <property type="protein sequence ID" value="ENSPEMP00000031659.1"/>
    <property type="gene ID" value="ENSPEMG00000027254.1"/>
</dbReference>
<evidence type="ECO:0000256" key="1">
    <source>
        <dbReference type="ARBA" id="ARBA00004613"/>
    </source>
</evidence>
<dbReference type="GO" id="GO:0008284">
    <property type="term" value="P:positive regulation of cell population proliferation"/>
    <property type="evidence" value="ECO:0007669"/>
    <property type="project" value="TreeGrafter"/>
</dbReference>
<dbReference type="GO" id="GO:0007565">
    <property type="term" value="P:female pregnancy"/>
    <property type="evidence" value="ECO:0007669"/>
    <property type="project" value="TreeGrafter"/>
</dbReference>
<dbReference type="GO" id="GO:0046872">
    <property type="term" value="F:metal ion binding"/>
    <property type="evidence" value="ECO:0007669"/>
    <property type="project" value="UniProtKB-KW"/>
</dbReference>
<dbReference type="Pfam" id="PF00103">
    <property type="entry name" value="Hormone_1"/>
    <property type="match status" value="1"/>
</dbReference>
<dbReference type="PANTHER" id="PTHR11417">
    <property type="entry name" value="SOMATOTROPIN,PROLACTIN"/>
    <property type="match status" value="1"/>
</dbReference>
<keyword evidence="9" id="KW-0421">Lactation</keyword>
<dbReference type="GO" id="GO:0007595">
    <property type="term" value="P:lactation"/>
    <property type="evidence" value="ECO:0007669"/>
    <property type="project" value="UniProtKB-KW"/>
</dbReference>
<reference evidence="12" key="3">
    <citation type="submission" date="2025-09" db="UniProtKB">
        <authorList>
            <consortium name="Ensembl"/>
        </authorList>
    </citation>
    <scope>IDENTIFICATION</scope>
</reference>
<reference evidence="12" key="2">
    <citation type="submission" date="2025-08" db="UniProtKB">
        <authorList>
            <consortium name="Ensembl"/>
        </authorList>
    </citation>
    <scope>IDENTIFICATION</scope>
</reference>
<evidence type="ECO:0000256" key="5">
    <source>
        <dbReference type="ARBA" id="ARBA00023157"/>
    </source>
</evidence>
<proteinExistence type="inferred from homology"/>
<name>A0A8C8UMX8_PERMB</name>
<evidence type="ECO:0000256" key="4">
    <source>
        <dbReference type="ARBA" id="ARBA00022702"/>
    </source>
</evidence>
<keyword evidence="4" id="KW-0372">Hormone</keyword>
<dbReference type="Proteomes" id="UP000694547">
    <property type="component" value="Chromosome 5"/>
</dbReference>
<dbReference type="GO" id="GO:0031667">
    <property type="term" value="P:response to nutrient levels"/>
    <property type="evidence" value="ECO:0007669"/>
    <property type="project" value="TreeGrafter"/>
</dbReference>
<keyword evidence="11" id="KW-0732">Signal</keyword>
<dbReference type="PANTHER" id="PTHR11417:SF5">
    <property type="entry name" value="PROLACTIN"/>
    <property type="match status" value="1"/>
</dbReference>
<feature type="signal peptide" evidence="11">
    <location>
        <begin position="1"/>
        <end position="31"/>
    </location>
</feature>
<comment type="subcellular location">
    <subcellularLocation>
        <location evidence="1">Secreted</location>
    </subcellularLocation>
</comment>
<evidence type="ECO:0000313" key="13">
    <source>
        <dbReference type="Proteomes" id="UP000694547"/>
    </source>
</evidence>
<dbReference type="GeneTree" id="ENSGT00950000182818"/>
<evidence type="ECO:0000256" key="3">
    <source>
        <dbReference type="ARBA" id="ARBA00022525"/>
    </source>
</evidence>
<dbReference type="GO" id="GO:0046427">
    <property type="term" value="P:positive regulation of receptor signaling pathway via JAK-STAT"/>
    <property type="evidence" value="ECO:0007669"/>
    <property type="project" value="TreeGrafter"/>
</dbReference>
<organism evidence="12 13">
    <name type="scientific">Peromyscus maniculatus bairdii</name>
    <name type="common">Prairie deer mouse</name>
    <dbReference type="NCBI Taxonomy" id="230844"/>
    <lineage>
        <taxon>Eukaryota</taxon>
        <taxon>Metazoa</taxon>
        <taxon>Chordata</taxon>
        <taxon>Craniata</taxon>
        <taxon>Vertebrata</taxon>
        <taxon>Euteleostomi</taxon>
        <taxon>Mammalia</taxon>
        <taxon>Eutheria</taxon>
        <taxon>Euarchontoglires</taxon>
        <taxon>Glires</taxon>
        <taxon>Rodentia</taxon>
        <taxon>Myomorpha</taxon>
        <taxon>Muroidea</taxon>
        <taxon>Cricetidae</taxon>
        <taxon>Neotominae</taxon>
        <taxon>Peromyscus</taxon>
    </lineage>
</organism>
<evidence type="ECO:0000256" key="9">
    <source>
        <dbReference type="ARBA" id="ARBA00043262"/>
    </source>
</evidence>
<keyword evidence="5" id="KW-1015">Disulfide bond</keyword>
<protein>
    <recommendedName>
        <fullName evidence="8">Prolactin</fullName>
    </recommendedName>
</protein>
<sequence>MRCISTSCFCKAGMLLLILVLNLLLCENVAPLPVNAPGAGQGEVYLQDLFDHALMLSYNISELNREMRKMFKTMSKMLDSCHTVPVNIPQTIKELEDFLKITLNLMGTWNDPLHYQVAKLTGMPGANDAILSTAKDIAAQNKQLLELIKWILNTVHPGIKNEDYAEWSDLESLKASDEKTCLSALFKLSFCLGADTKKVDLNLKYLICSFIGGNTCSSSRLKNDFYDPVF</sequence>
<keyword evidence="10" id="KW-0479">Metal-binding</keyword>
<feature type="binding site" evidence="10">
    <location>
        <position position="200"/>
    </location>
    <ligand>
        <name>Zn(2+)</name>
        <dbReference type="ChEBI" id="CHEBI:29105"/>
    </ligand>
</feature>
<dbReference type="InterPro" id="IPR001400">
    <property type="entry name" value="Somatotropin/Prolactin"/>
</dbReference>
<dbReference type="AlphaFoldDB" id="A0A8C8UMX8"/>
<keyword evidence="10" id="KW-0862">Zinc</keyword>
<keyword evidence="3" id="KW-0964">Secreted</keyword>
<evidence type="ECO:0000313" key="12">
    <source>
        <dbReference type="Ensembl" id="ENSPEMP00000031659.1"/>
    </source>
</evidence>
<keyword evidence="13" id="KW-1185">Reference proteome</keyword>
<dbReference type="GO" id="GO:0005148">
    <property type="term" value="F:prolactin receptor binding"/>
    <property type="evidence" value="ECO:0007669"/>
    <property type="project" value="TreeGrafter"/>
</dbReference>
<evidence type="ECO:0000256" key="11">
    <source>
        <dbReference type="SAM" id="SignalP"/>
    </source>
</evidence>
<evidence type="ECO:0000256" key="10">
    <source>
        <dbReference type="PIRSR" id="PIRSR601400-1"/>
    </source>
</evidence>
<comment type="similarity">
    <text evidence="2">Belongs to the somatotropin/prolactin family.</text>
</comment>
<evidence type="ECO:0000256" key="7">
    <source>
        <dbReference type="ARBA" id="ARBA00038619"/>
    </source>
</evidence>
<dbReference type="GO" id="GO:1903489">
    <property type="term" value="P:positive regulation of lactation"/>
    <property type="evidence" value="ECO:0007669"/>
    <property type="project" value="TreeGrafter"/>
</dbReference>
<accession>A0A8C8UMX8</accession>
<evidence type="ECO:0000256" key="8">
    <source>
        <dbReference type="ARBA" id="ARBA00041065"/>
    </source>
</evidence>
<dbReference type="GO" id="GO:0005615">
    <property type="term" value="C:extracellular space"/>
    <property type="evidence" value="ECO:0007669"/>
    <property type="project" value="TreeGrafter"/>
</dbReference>
<dbReference type="Gene3D" id="1.20.1250.10">
    <property type="match status" value="1"/>
</dbReference>
<reference evidence="12 13" key="1">
    <citation type="submission" date="2018-10" db="EMBL/GenBank/DDBJ databases">
        <title>Improved assembly of the deer mouse Peromyscus maniculatus genome.</title>
        <authorList>
            <person name="Lassance J.-M."/>
            <person name="Hoekstra H.E."/>
        </authorList>
    </citation>
    <scope>NUCLEOTIDE SEQUENCE [LARGE SCALE GENOMIC DNA]</scope>
</reference>
<evidence type="ECO:0000256" key="2">
    <source>
        <dbReference type="ARBA" id="ARBA00008474"/>
    </source>
</evidence>
<evidence type="ECO:0000256" key="6">
    <source>
        <dbReference type="ARBA" id="ARBA00037239"/>
    </source>
</evidence>
<dbReference type="CDD" id="cd10288">
    <property type="entry name" value="prolactin_like"/>
    <property type="match status" value="1"/>
</dbReference>
<comment type="subunit">
    <text evidence="7">Interacts with PRLR.</text>
</comment>
<comment type="function">
    <text evidence="6">Prolactin acts primarily on the mammary gland by promoting lactation.</text>
</comment>
<dbReference type="GO" id="GO:0005179">
    <property type="term" value="F:hormone activity"/>
    <property type="evidence" value="ECO:0007669"/>
    <property type="project" value="UniProtKB-KW"/>
</dbReference>
<feature type="chain" id="PRO_5047122985" description="Prolactin" evidence="11">
    <location>
        <begin position="32"/>
        <end position="230"/>
    </location>
</feature>
<dbReference type="SUPFAM" id="SSF47266">
    <property type="entry name" value="4-helical cytokines"/>
    <property type="match status" value="1"/>
</dbReference>